<evidence type="ECO:0000256" key="3">
    <source>
        <dbReference type="ARBA" id="ARBA00022989"/>
    </source>
</evidence>
<keyword evidence="3 5" id="KW-1133">Transmembrane helix</keyword>
<dbReference type="AlphaFoldDB" id="A0A099GHM0"/>
<name>A0A099GHM0_9RHOB</name>
<gene>
    <name evidence="6" type="ORF">IX56_09565</name>
</gene>
<dbReference type="RefSeq" id="WP_036709612.1">
    <property type="nucleotide sequence ID" value="NZ_JRKQ01000043.1"/>
</dbReference>
<comment type="subcellular location">
    <subcellularLocation>
        <location evidence="1">Membrane</location>
        <topology evidence="1">Multi-pass membrane protein</topology>
    </subcellularLocation>
</comment>
<feature type="transmembrane region" description="Helical" evidence="5">
    <location>
        <begin position="128"/>
        <end position="153"/>
    </location>
</feature>
<dbReference type="GO" id="GO:0006457">
    <property type="term" value="P:protein folding"/>
    <property type="evidence" value="ECO:0007669"/>
    <property type="project" value="InterPro"/>
</dbReference>
<proteinExistence type="predicted"/>
<evidence type="ECO:0000256" key="2">
    <source>
        <dbReference type="ARBA" id="ARBA00022692"/>
    </source>
</evidence>
<evidence type="ECO:0000313" key="6">
    <source>
        <dbReference type="EMBL" id="KGJ22201.1"/>
    </source>
</evidence>
<keyword evidence="4 5" id="KW-0472">Membrane</keyword>
<dbReference type="GO" id="GO:0015035">
    <property type="term" value="F:protein-disulfide reductase activity"/>
    <property type="evidence" value="ECO:0007669"/>
    <property type="project" value="InterPro"/>
</dbReference>
<evidence type="ECO:0000256" key="4">
    <source>
        <dbReference type="ARBA" id="ARBA00023136"/>
    </source>
</evidence>
<dbReference type="InterPro" id="IPR023380">
    <property type="entry name" value="DsbB-like_sf"/>
</dbReference>
<dbReference type="PIRSF" id="PIRSF033913">
    <property type="entry name" value="S-S_format_DsbB"/>
    <property type="match status" value="1"/>
</dbReference>
<organism evidence="6 7">
    <name type="scientific">Paracoccus sanguinis</name>
    <dbReference type="NCBI Taxonomy" id="1545044"/>
    <lineage>
        <taxon>Bacteria</taxon>
        <taxon>Pseudomonadati</taxon>
        <taxon>Pseudomonadota</taxon>
        <taxon>Alphaproteobacteria</taxon>
        <taxon>Rhodobacterales</taxon>
        <taxon>Paracoccaceae</taxon>
        <taxon>Paracoccus</taxon>
    </lineage>
</organism>
<reference evidence="6 7" key="2">
    <citation type="submission" date="2014-10" db="EMBL/GenBank/DDBJ databases">
        <title>Paracoccus sanguinis sp. nov., isolated from clinical specimens of New York State patients.</title>
        <authorList>
            <person name="Mingle L.A."/>
            <person name="Cole J.A."/>
            <person name="Lapierre P."/>
            <person name="Musser K.A."/>
        </authorList>
    </citation>
    <scope>NUCLEOTIDE SEQUENCE [LARGE SCALE GENOMIC DNA]</scope>
    <source>
        <strain evidence="6 7">5503</strain>
    </source>
</reference>
<dbReference type="GO" id="GO:0016020">
    <property type="term" value="C:membrane"/>
    <property type="evidence" value="ECO:0007669"/>
    <property type="project" value="UniProtKB-SubCell"/>
</dbReference>
<feature type="transmembrane region" description="Helical" evidence="5">
    <location>
        <begin position="43"/>
        <end position="61"/>
    </location>
</feature>
<dbReference type="InterPro" id="IPR024199">
    <property type="entry name" value="Uncharacterised_DsbB"/>
</dbReference>
<reference evidence="6 7" key="1">
    <citation type="submission" date="2014-09" db="EMBL/GenBank/DDBJ databases">
        <authorList>
            <person name="McGinnis J.M."/>
            <person name="Wolfgang W.J."/>
        </authorList>
    </citation>
    <scope>NUCLEOTIDE SEQUENCE [LARGE SCALE GENOMIC DNA]</scope>
    <source>
        <strain evidence="6 7">5503</strain>
    </source>
</reference>
<evidence type="ECO:0000256" key="1">
    <source>
        <dbReference type="ARBA" id="ARBA00004141"/>
    </source>
</evidence>
<sequence>MTDPLAPRSLALAAAAASGLLLLAALGFQAAGYRPCELCLLQRWPHLAALLVGAVVLLAGYRPMWAGLGMVAAAVATGLALYHTGVELHWWAGPSACAGGVADLSTISAADLVSRIRGAQVVRCDEPAWVFLGLSMAAWNALISAGLTVLWGASLARGLSRR</sequence>
<dbReference type="SUPFAM" id="SSF158442">
    <property type="entry name" value="DsbB-like"/>
    <property type="match status" value="1"/>
</dbReference>
<dbReference type="InterPro" id="IPR003752">
    <property type="entry name" value="DiS_bond_form_DsbB/BdbC"/>
</dbReference>
<protein>
    <submittedName>
        <fullName evidence="6">Dihydroneopterin aldolase</fullName>
    </submittedName>
</protein>
<evidence type="ECO:0000256" key="5">
    <source>
        <dbReference type="SAM" id="Phobius"/>
    </source>
</evidence>
<dbReference type="Gene3D" id="1.20.1550.10">
    <property type="entry name" value="DsbB-like"/>
    <property type="match status" value="1"/>
</dbReference>
<dbReference type="EMBL" id="JRKQ01000043">
    <property type="protein sequence ID" value="KGJ22201.1"/>
    <property type="molecule type" value="Genomic_DNA"/>
</dbReference>
<accession>A0A099GHM0</accession>
<comment type="caution">
    <text evidence="6">The sequence shown here is derived from an EMBL/GenBank/DDBJ whole genome shotgun (WGS) entry which is preliminary data.</text>
</comment>
<evidence type="ECO:0000313" key="7">
    <source>
        <dbReference type="Proteomes" id="UP000029858"/>
    </source>
</evidence>
<dbReference type="Proteomes" id="UP000029858">
    <property type="component" value="Unassembled WGS sequence"/>
</dbReference>
<dbReference type="Pfam" id="PF02600">
    <property type="entry name" value="DsbB"/>
    <property type="match status" value="1"/>
</dbReference>
<keyword evidence="2 5" id="KW-0812">Transmembrane</keyword>